<evidence type="ECO:0000313" key="2">
    <source>
        <dbReference type="EMBL" id="MCZ4245858.1"/>
    </source>
</evidence>
<organism evidence="2 3">
    <name type="scientific">Pedobacter punctiformis</name>
    <dbReference type="NCBI Taxonomy" id="3004097"/>
    <lineage>
        <taxon>Bacteria</taxon>
        <taxon>Pseudomonadati</taxon>
        <taxon>Bacteroidota</taxon>
        <taxon>Sphingobacteriia</taxon>
        <taxon>Sphingobacteriales</taxon>
        <taxon>Sphingobacteriaceae</taxon>
        <taxon>Pedobacter</taxon>
    </lineage>
</organism>
<feature type="transmembrane region" description="Helical" evidence="1">
    <location>
        <begin position="53"/>
        <end position="72"/>
    </location>
</feature>
<gene>
    <name evidence="2" type="ORF">O0955_17740</name>
</gene>
<keyword evidence="1" id="KW-0812">Transmembrane</keyword>
<feature type="transmembrane region" description="Helical" evidence="1">
    <location>
        <begin position="185"/>
        <end position="204"/>
    </location>
</feature>
<dbReference type="InterPro" id="IPR018750">
    <property type="entry name" value="DUF2306_membrane"/>
</dbReference>
<accession>A0ABT4LD90</accession>
<comment type="caution">
    <text evidence="2">The sequence shown here is derived from an EMBL/GenBank/DDBJ whole genome shotgun (WGS) entry which is preliminary data.</text>
</comment>
<keyword evidence="3" id="KW-1185">Reference proteome</keyword>
<feature type="transmembrane region" description="Helical" evidence="1">
    <location>
        <begin position="121"/>
        <end position="139"/>
    </location>
</feature>
<keyword evidence="1" id="KW-1133">Transmembrane helix</keyword>
<dbReference type="Proteomes" id="UP001144347">
    <property type="component" value="Unassembled WGS sequence"/>
</dbReference>
<evidence type="ECO:0000256" key="1">
    <source>
        <dbReference type="SAM" id="Phobius"/>
    </source>
</evidence>
<keyword evidence="1" id="KW-0472">Membrane</keyword>
<protein>
    <submittedName>
        <fullName evidence="2">DUF2306 domain-containing protein</fullName>
    </submittedName>
</protein>
<name>A0ABT4LD90_9SPHI</name>
<dbReference type="Pfam" id="PF10067">
    <property type="entry name" value="DUF2306"/>
    <property type="match status" value="1"/>
</dbReference>
<feature type="transmembrane region" description="Helical" evidence="1">
    <location>
        <begin position="159"/>
        <end position="179"/>
    </location>
</feature>
<feature type="transmembrane region" description="Helical" evidence="1">
    <location>
        <begin position="12"/>
        <end position="33"/>
    </location>
</feature>
<dbReference type="EMBL" id="JAPWGM010000008">
    <property type="protein sequence ID" value="MCZ4245858.1"/>
    <property type="molecule type" value="Genomic_DNA"/>
</dbReference>
<proteinExistence type="predicted"/>
<dbReference type="RefSeq" id="WP_269428901.1">
    <property type="nucleotide sequence ID" value="NZ_JAPWGM010000008.1"/>
</dbReference>
<evidence type="ECO:0000313" key="3">
    <source>
        <dbReference type="Proteomes" id="UP001144347"/>
    </source>
</evidence>
<sequence>MNTVKFIVKNIGIYLLLCLATFLMLKGIVRYYPMEDTIGFLQFKQDYIHILPWKIAFYVHVFTIIFALLAGFTQFSNTILKKFRSLHRIIGKIYIIDILLVNFPAAFIMAVYANGLIPGKAAFIILDCLWFWFTLKALIEVKKGNIKGHKEYMIRSYALTLSAVTLRAWKIIFLSFATIDPLHLYMINAWLGFIPNLIFAEWLIRRKRRTLSLKADIG</sequence>
<feature type="transmembrane region" description="Helical" evidence="1">
    <location>
        <begin position="93"/>
        <end position="115"/>
    </location>
</feature>
<reference evidence="2" key="1">
    <citation type="submission" date="2022-12" db="EMBL/GenBank/DDBJ databases">
        <title>Genome sequence of HCMS5-2.</title>
        <authorList>
            <person name="Woo H."/>
        </authorList>
    </citation>
    <scope>NUCLEOTIDE SEQUENCE</scope>
    <source>
        <strain evidence="2">HCMS5-2</strain>
    </source>
</reference>